<dbReference type="InterPro" id="IPR011250">
    <property type="entry name" value="OMP/PagP_B-barrel"/>
</dbReference>
<comment type="caution">
    <text evidence="3">The sequence shown here is derived from an EMBL/GenBank/DDBJ whole genome shotgun (WGS) entry which is preliminary data.</text>
</comment>
<sequence length="271" mass="31010">MHAQLQMRGLEAGVWAGTAYYLGDLNTEFRFNRPNLALGAAGRYNFNHRLAARASINYGRVSARDSDSKNTFERERNLSFYSDVYDITGQFEFNFLPYYHGSPDYFFTPYAFVGFSVFGYNPKALTNRGRVIALQPLGTEGQPQGQEYKRISAALAYGVGVRWDLTYELSLDVSLSLRNTLTDYLDDVSTTYPDLDRLREQRGDLSYVMSDRSKSPVEGERTPRSFTQRGDDSLNDHYMFLGMGINYYFGDVLCPKVHKGKKPRKPKRPKH</sequence>
<dbReference type="AlphaFoldDB" id="A0A4S4NP01"/>
<dbReference type="InterPro" id="IPR045743">
    <property type="entry name" value="DUF6089"/>
</dbReference>
<protein>
    <recommendedName>
        <fullName evidence="2">DUF6089 domain-containing protein</fullName>
    </recommendedName>
</protein>
<feature type="domain" description="DUF6089" evidence="2">
    <location>
        <begin position="9"/>
        <end position="197"/>
    </location>
</feature>
<keyword evidence="4" id="KW-1185">Reference proteome</keyword>
<dbReference type="OrthoDB" id="654178at2"/>
<feature type="compositionally biased region" description="Basic and acidic residues" evidence="1">
    <location>
        <begin position="211"/>
        <end position="230"/>
    </location>
</feature>
<proteinExistence type="predicted"/>
<dbReference type="Pfam" id="PF19573">
    <property type="entry name" value="DUF6089"/>
    <property type="match status" value="1"/>
</dbReference>
<accession>A0A4S4NP01</accession>
<organism evidence="3 4">
    <name type="scientific">Neolewinella litorea</name>
    <dbReference type="NCBI Taxonomy" id="2562452"/>
    <lineage>
        <taxon>Bacteria</taxon>
        <taxon>Pseudomonadati</taxon>
        <taxon>Bacteroidota</taxon>
        <taxon>Saprospiria</taxon>
        <taxon>Saprospirales</taxon>
        <taxon>Lewinellaceae</taxon>
        <taxon>Neolewinella</taxon>
    </lineage>
</organism>
<evidence type="ECO:0000313" key="4">
    <source>
        <dbReference type="Proteomes" id="UP000308528"/>
    </source>
</evidence>
<evidence type="ECO:0000256" key="1">
    <source>
        <dbReference type="SAM" id="MobiDB-lite"/>
    </source>
</evidence>
<evidence type="ECO:0000259" key="2">
    <source>
        <dbReference type="Pfam" id="PF19573"/>
    </source>
</evidence>
<reference evidence="3 4" key="1">
    <citation type="submission" date="2019-04" db="EMBL/GenBank/DDBJ databases">
        <title>Lewinella litorea sp. nov., isolated from a marine sand.</title>
        <authorList>
            <person name="Yoon J.-H."/>
        </authorList>
    </citation>
    <scope>NUCLEOTIDE SEQUENCE [LARGE SCALE GENOMIC DNA]</scope>
    <source>
        <strain evidence="3 4">HSMS-39</strain>
    </source>
</reference>
<name>A0A4S4NP01_9BACT</name>
<dbReference type="SUPFAM" id="SSF56925">
    <property type="entry name" value="OMPA-like"/>
    <property type="match status" value="1"/>
</dbReference>
<gene>
    <name evidence="3" type="ORF">E4021_09145</name>
</gene>
<evidence type="ECO:0000313" key="3">
    <source>
        <dbReference type="EMBL" id="THH40088.1"/>
    </source>
</evidence>
<dbReference type="EMBL" id="SRSF01000003">
    <property type="protein sequence ID" value="THH40088.1"/>
    <property type="molecule type" value="Genomic_DNA"/>
</dbReference>
<feature type="region of interest" description="Disordered" evidence="1">
    <location>
        <begin position="206"/>
        <end position="230"/>
    </location>
</feature>
<dbReference type="Proteomes" id="UP000308528">
    <property type="component" value="Unassembled WGS sequence"/>
</dbReference>
<dbReference type="Gene3D" id="2.40.160.20">
    <property type="match status" value="1"/>
</dbReference>